<accession>A0A3B0UUF4</accession>
<dbReference type="PANTHER" id="PTHR21192:SF2">
    <property type="entry name" value="NADH DEHYDROGENASE [UBIQUINONE] 1 ALPHA SUBCOMPLEX ASSEMBLY FACTOR 3"/>
    <property type="match status" value="1"/>
</dbReference>
<dbReference type="SUPFAM" id="SSF64076">
    <property type="entry name" value="MTH938-like"/>
    <property type="match status" value="1"/>
</dbReference>
<organism evidence="1">
    <name type="scientific">hydrothermal vent metagenome</name>
    <dbReference type="NCBI Taxonomy" id="652676"/>
    <lineage>
        <taxon>unclassified sequences</taxon>
        <taxon>metagenomes</taxon>
        <taxon>ecological metagenomes</taxon>
    </lineage>
</organism>
<dbReference type="InterPro" id="IPR007523">
    <property type="entry name" value="NDUFAF3/AAMDC"/>
</dbReference>
<dbReference type="Pfam" id="PF04430">
    <property type="entry name" value="DUF498"/>
    <property type="match status" value="1"/>
</dbReference>
<dbReference type="PANTHER" id="PTHR21192">
    <property type="entry name" value="NUCLEAR PROTEIN E3-3"/>
    <property type="match status" value="1"/>
</dbReference>
<evidence type="ECO:0008006" key="2">
    <source>
        <dbReference type="Google" id="ProtNLM"/>
    </source>
</evidence>
<protein>
    <recommendedName>
        <fullName evidence="2">Mth938-like domain-containing protein</fullName>
    </recommendedName>
</protein>
<name>A0A3B0UUF4_9ZZZZ</name>
<gene>
    <name evidence="1" type="ORF">MNBD_GAMMA01-874</name>
</gene>
<dbReference type="EMBL" id="UOEW01000076">
    <property type="protein sequence ID" value="VAW34621.1"/>
    <property type="molecule type" value="Genomic_DNA"/>
</dbReference>
<evidence type="ECO:0000313" key="1">
    <source>
        <dbReference type="EMBL" id="VAW34621.1"/>
    </source>
</evidence>
<dbReference type="InterPro" id="IPR036748">
    <property type="entry name" value="MTH938-like_sf"/>
</dbReference>
<proteinExistence type="predicted"/>
<sequence>MQLIENIDPGVNVIIAVDNSSITLNEDVLLQTCIINNNCLLTDLSLTSLQGLEPVHIEHLLSTDPELIILGSGVQHIFPDVEILDPIATQNIGFEVMNNKSAARTYNILVAEGRKVACLLVIHTQQP</sequence>
<dbReference type="AlphaFoldDB" id="A0A3B0UUF4"/>
<dbReference type="Gene3D" id="3.40.1230.10">
    <property type="entry name" value="MTH938-like"/>
    <property type="match status" value="1"/>
</dbReference>
<reference evidence="1" key="1">
    <citation type="submission" date="2018-06" db="EMBL/GenBank/DDBJ databases">
        <authorList>
            <person name="Zhirakovskaya E."/>
        </authorList>
    </citation>
    <scope>NUCLEOTIDE SEQUENCE</scope>
</reference>